<dbReference type="GO" id="GO:0042597">
    <property type="term" value="C:periplasmic space"/>
    <property type="evidence" value="ECO:0007669"/>
    <property type="project" value="UniProtKB-SubCell"/>
</dbReference>
<dbReference type="CDD" id="cd13866">
    <property type="entry name" value="CuRO_2_BOD"/>
    <property type="match status" value="1"/>
</dbReference>
<evidence type="ECO:0000256" key="2">
    <source>
        <dbReference type="ARBA" id="ARBA00011245"/>
    </source>
</evidence>
<dbReference type="InterPro" id="IPR006311">
    <property type="entry name" value="TAT_signal"/>
</dbReference>
<name>A0A2G8SVR8_9BURK</name>
<feature type="region of interest" description="Disordered" evidence="9">
    <location>
        <begin position="1"/>
        <end position="40"/>
    </location>
</feature>
<feature type="domain" description="Plastocyanin-like" evidence="10">
    <location>
        <begin position="478"/>
        <end position="598"/>
    </location>
</feature>
<gene>
    <name evidence="11" type="ORF">CR103_21390</name>
</gene>
<keyword evidence="12" id="KW-1185">Reference proteome</keyword>
<comment type="subunit">
    <text evidence="2">Monomer.</text>
</comment>
<dbReference type="EMBL" id="PDOB01000066">
    <property type="protein sequence ID" value="PIL37822.1"/>
    <property type="molecule type" value="Genomic_DNA"/>
</dbReference>
<evidence type="ECO:0000256" key="8">
    <source>
        <dbReference type="ARBA" id="ARBA00048092"/>
    </source>
</evidence>
<dbReference type="InterPro" id="IPR002355">
    <property type="entry name" value="Cu_oxidase_Cu_BS"/>
</dbReference>
<dbReference type="PROSITE" id="PS00080">
    <property type="entry name" value="MULTICOPPER_OXIDASE2"/>
    <property type="match status" value="1"/>
</dbReference>
<keyword evidence="3" id="KW-0479">Metal-binding</keyword>
<evidence type="ECO:0000313" key="11">
    <source>
        <dbReference type="EMBL" id="PIL37822.1"/>
    </source>
</evidence>
<sequence length="600" mass="66958">MNTENITPSDATNADPADTVSATTLANPPSQPDQDSNRRHFLRAGVLAAGSGLFATALVRQNASAAPPPPDFYPPPSPPAAPFAMPLPVYGAKATSRALSPSPTKIAQANEAGRLPHQRWEQFPSLKLVEIRIKQGSHSFHPQYPVQTIWGFDGICPGPTLVGRYGEPLLVRFYNDLPANLTGFGSPEISTHAHNLHDGSESDGFAGDYFSPTKFGPTLTRPGMFKDHLYPMIYAGYDQYPATKGDPREALGSCWYHDHRMDFTSGNVYRGMAGSFLLFDEIDSGNEKDRNSKALRLPSGIGTFDIPLIVADKRFDANGMPVFDQFNTDGYIGDKFCVNGKIQPYFKVQRRKYRFRILNGSTSRFFQFYLVLQNTDQTFTYIANDGNLLPAPLQMNQVRLAPAERADIVVDFAKYPLGSRLFLVDRIEQLDGRGPQDGLVSPGTQVLRFDVDTQPSMADTSEVPATLRALPPITMSEVAQNRIWTFDRTVSGWSINGQLWDVDRPDAIIKKGTAEVWTLRVSGNWWHPIHIHLEEFQILSRNGVAPPLHERGRKDVVAIGPGEEVKIFMRFRDYTGKYMMHCHNSIHEDHAMMMRWDVVA</sequence>
<dbReference type="InterPro" id="IPR011706">
    <property type="entry name" value="Cu-oxidase_C"/>
</dbReference>
<comment type="catalytic activity">
    <reaction evidence="8">
        <text>4 Cu(+) + O2 + 4 H(+) = 4 Cu(2+) + 2 H2O</text>
        <dbReference type="Rhea" id="RHEA:30083"/>
        <dbReference type="ChEBI" id="CHEBI:15377"/>
        <dbReference type="ChEBI" id="CHEBI:15378"/>
        <dbReference type="ChEBI" id="CHEBI:15379"/>
        <dbReference type="ChEBI" id="CHEBI:29036"/>
        <dbReference type="ChEBI" id="CHEBI:49552"/>
        <dbReference type="EC" id="1.16.3.4"/>
    </reaction>
    <physiologicalReaction direction="left-to-right" evidence="8">
        <dbReference type="Rhea" id="RHEA:30084"/>
    </physiologicalReaction>
</comment>
<dbReference type="GO" id="GO:0016491">
    <property type="term" value="F:oxidoreductase activity"/>
    <property type="evidence" value="ECO:0007669"/>
    <property type="project" value="InterPro"/>
</dbReference>
<accession>A0A2G8SVR8</accession>
<comment type="subcellular location">
    <subcellularLocation>
        <location evidence="1">Periplasm</location>
    </subcellularLocation>
</comment>
<evidence type="ECO:0000256" key="6">
    <source>
        <dbReference type="ARBA" id="ARBA00042896"/>
    </source>
</evidence>
<proteinExistence type="predicted"/>
<dbReference type="GO" id="GO:0005507">
    <property type="term" value="F:copper ion binding"/>
    <property type="evidence" value="ECO:0007669"/>
    <property type="project" value="InterPro"/>
</dbReference>
<dbReference type="PANTHER" id="PTHR48267:SF1">
    <property type="entry name" value="BILIRUBIN OXIDASE"/>
    <property type="match status" value="1"/>
</dbReference>
<evidence type="ECO:0000256" key="9">
    <source>
        <dbReference type="SAM" id="MobiDB-lite"/>
    </source>
</evidence>
<evidence type="ECO:0000256" key="3">
    <source>
        <dbReference type="ARBA" id="ARBA00022723"/>
    </source>
</evidence>
<protein>
    <recommendedName>
        <fullName evidence="5">Multicopper oxidase CueO</fullName>
        <ecNumber evidence="4">1.16.3.4</ecNumber>
    </recommendedName>
    <alternativeName>
        <fullName evidence="6">Copper efflux oxidase</fullName>
    </alternativeName>
    <alternativeName>
        <fullName evidence="7">Cuprous oxidase</fullName>
    </alternativeName>
</protein>
<dbReference type="PROSITE" id="PS51318">
    <property type="entry name" value="TAT"/>
    <property type="match status" value="1"/>
</dbReference>
<organism evidence="11 12">
    <name type="scientific">Massilia psychrophila</name>
    <dbReference type="NCBI Taxonomy" id="1603353"/>
    <lineage>
        <taxon>Bacteria</taxon>
        <taxon>Pseudomonadati</taxon>
        <taxon>Pseudomonadota</taxon>
        <taxon>Betaproteobacteria</taxon>
        <taxon>Burkholderiales</taxon>
        <taxon>Oxalobacteraceae</taxon>
        <taxon>Telluria group</taxon>
        <taxon>Massilia</taxon>
    </lineage>
</organism>
<dbReference type="RefSeq" id="WP_099917929.1">
    <property type="nucleotide sequence ID" value="NZ_BMHS01000048.1"/>
</dbReference>
<evidence type="ECO:0000313" key="12">
    <source>
        <dbReference type="Proteomes" id="UP000228593"/>
    </source>
</evidence>
<reference evidence="11 12" key="1">
    <citation type="submission" date="2017-10" db="EMBL/GenBank/DDBJ databases">
        <title>Massilia psychrophilum sp. nov., a novel purple-pigmented bacterium isolated from Tianshan glacier, Xinjiang Municipality, China.</title>
        <authorList>
            <person name="Wang H."/>
        </authorList>
    </citation>
    <scope>NUCLEOTIDE SEQUENCE [LARGE SCALE GENOMIC DNA]</scope>
    <source>
        <strain evidence="11 12">JCM 30813</strain>
    </source>
</reference>
<feature type="compositionally biased region" description="Polar residues" evidence="9">
    <location>
        <begin position="1"/>
        <end position="12"/>
    </location>
</feature>
<dbReference type="PANTHER" id="PTHR48267">
    <property type="entry name" value="CUPREDOXIN SUPERFAMILY PROTEIN"/>
    <property type="match status" value="1"/>
</dbReference>
<comment type="caution">
    <text evidence="11">The sequence shown here is derived from an EMBL/GenBank/DDBJ whole genome shotgun (WGS) entry which is preliminary data.</text>
</comment>
<feature type="compositionally biased region" description="Polar residues" evidence="9">
    <location>
        <begin position="20"/>
        <end position="34"/>
    </location>
</feature>
<dbReference type="InterPro" id="IPR045087">
    <property type="entry name" value="Cu-oxidase_fam"/>
</dbReference>
<evidence type="ECO:0000256" key="5">
    <source>
        <dbReference type="ARBA" id="ARBA00041027"/>
    </source>
</evidence>
<evidence type="ECO:0000256" key="4">
    <source>
        <dbReference type="ARBA" id="ARBA00038978"/>
    </source>
</evidence>
<dbReference type="EC" id="1.16.3.4" evidence="4"/>
<dbReference type="InterPro" id="IPR008972">
    <property type="entry name" value="Cupredoxin"/>
</dbReference>
<dbReference type="OrthoDB" id="9757546at2"/>
<dbReference type="Proteomes" id="UP000228593">
    <property type="component" value="Unassembled WGS sequence"/>
</dbReference>
<evidence type="ECO:0000256" key="7">
    <source>
        <dbReference type="ARBA" id="ARBA00043090"/>
    </source>
</evidence>
<dbReference type="Gene3D" id="2.60.40.420">
    <property type="entry name" value="Cupredoxins - blue copper proteins"/>
    <property type="match status" value="3"/>
</dbReference>
<dbReference type="CDD" id="cd13889">
    <property type="entry name" value="CuRO_3_BOD"/>
    <property type="match status" value="1"/>
</dbReference>
<dbReference type="AlphaFoldDB" id="A0A2G8SVR8"/>
<dbReference type="SUPFAM" id="SSF49503">
    <property type="entry name" value="Cupredoxins"/>
    <property type="match status" value="3"/>
</dbReference>
<evidence type="ECO:0000256" key="1">
    <source>
        <dbReference type="ARBA" id="ARBA00004418"/>
    </source>
</evidence>
<evidence type="ECO:0000259" key="10">
    <source>
        <dbReference type="Pfam" id="PF07731"/>
    </source>
</evidence>
<dbReference type="Pfam" id="PF07731">
    <property type="entry name" value="Cu-oxidase_2"/>
    <property type="match status" value="1"/>
</dbReference>